<dbReference type="InterPro" id="IPR011583">
    <property type="entry name" value="Chitinase_II/V-like_cat"/>
</dbReference>
<comment type="caution">
    <text evidence="3">The sequence shown here is derived from an EMBL/GenBank/DDBJ whole genome shotgun (WGS) entry which is preliminary data.</text>
</comment>
<dbReference type="GO" id="GO:0005576">
    <property type="term" value="C:extracellular region"/>
    <property type="evidence" value="ECO:0007669"/>
    <property type="project" value="TreeGrafter"/>
</dbReference>
<dbReference type="Gene3D" id="3.20.20.80">
    <property type="entry name" value="Glycosidases"/>
    <property type="match status" value="2"/>
</dbReference>
<keyword evidence="1" id="KW-0732">Signal</keyword>
<organism evidence="3 4">
    <name type="scientific">Favolaschia claudopus</name>
    <dbReference type="NCBI Taxonomy" id="2862362"/>
    <lineage>
        <taxon>Eukaryota</taxon>
        <taxon>Fungi</taxon>
        <taxon>Dikarya</taxon>
        <taxon>Basidiomycota</taxon>
        <taxon>Agaricomycotina</taxon>
        <taxon>Agaricomycetes</taxon>
        <taxon>Agaricomycetidae</taxon>
        <taxon>Agaricales</taxon>
        <taxon>Marasmiineae</taxon>
        <taxon>Mycenaceae</taxon>
        <taxon>Favolaschia</taxon>
    </lineage>
</organism>
<gene>
    <name evidence="3" type="ORF">R3P38DRAFT_2729365</name>
</gene>
<dbReference type="EMBL" id="JAWWNJ010000077">
    <property type="protein sequence ID" value="KAK7006009.1"/>
    <property type="molecule type" value="Genomic_DNA"/>
</dbReference>
<dbReference type="SUPFAM" id="SSF51445">
    <property type="entry name" value="(Trans)glycosidases"/>
    <property type="match status" value="1"/>
</dbReference>
<keyword evidence="4" id="KW-1185">Reference proteome</keyword>
<dbReference type="GO" id="GO:0008061">
    <property type="term" value="F:chitin binding"/>
    <property type="evidence" value="ECO:0007669"/>
    <property type="project" value="InterPro"/>
</dbReference>
<proteinExistence type="predicted"/>
<accession>A0AAW0A9Y4</accession>
<protein>
    <submittedName>
        <fullName evidence="3">Glycoside hydrolase family 18 protein</fullName>
    </submittedName>
</protein>
<dbReference type="PROSITE" id="PS51910">
    <property type="entry name" value="GH18_2"/>
    <property type="match status" value="1"/>
</dbReference>
<name>A0AAW0A9Y4_9AGAR</name>
<evidence type="ECO:0000259" key="2">
    <source>
        <dbReference type="PROSITE" id="PS51910"/>
    </source>
</evidence>
<keyword evidence="3" id="KW-0378">Hydrolase</keyword>
<reference evidence="3 4" key="1">
    <citation type="journal article" date="2024" name="J Genomics">
        <title>Draft genome sequencing and assembly of Favolaschia claudopus CIRM-BRFM 2984 isolated from oak limbs.</title>
        <authorList>
            <person name="Navarro D."/>
            <person name="Drula E."/>
            <person name="Chaduli D."/>
            <person name="Cazenave R."/>
            <person name="Ahrendt S."/>
            <person name="Wang J."/>
            <person name="Lipzen A."/>
            <person name="Daum C."/>
            <person name="Barry K."/>
            <person name="Grigoriev I.V."/>
            <person name="Favel A."/>
            <person name="Rosso M.N."/>
            <person name="Martin F."/>
        </authorList>
    </citation>
    <scope>NUCLEOTIDE SEQUENCE [LARGE SCALE GENOMIC DNA]</scope>
    <source>
        <strain evidence="3 4">CIRM-BRFM 2984</strain>
    </source>
</reference>
<dbReference type="Proteomes" id="UP001362999">
    <property type="component" value="Unassembled WGS sequence"/>
</dbReference>
<dbReference type="GO" id="GO:0004568">
    <property type="term" value="F:chitinase activity"/>
    <property type="evidence" value="ECO:0007669"/>
    <property type="project" value="TreeGrafter"/>
</dbReference>
<dbReference type="InterPro" id="IPR017853">
    <property type="entry name" value="GH"/>
</dbReference>
<evidence type="ECO:0000313" key="4">
    <source>
        <dbReference type="Proteomes" id="UP001362999"/>
    </source>
</evidence>
<dbReference type="AlphaFoldDB" id="A0AAW0A9Y4"/>
<dbReference type="PANTHER" id="PTHR11177:SF317">
    <property type="entry name" value="CHITINASE 12-RELATED"/>
    <property type="match status" value="1"/>
</dbReference>
<feature type="domain" description="GH18" evidence="2">
    <location>
        <begin position="25"/>
        <end position="443"/>
    </location>
</feature>
<dbReference type="PANTHER" id="PTHR11177">
    <property type="entry name" value="CHITINASE"/>
    <property type="match status" value="1"/>
</dbReference>
<feature type="chain" id="PRO_5043698795" evidence="1">
    <location>
        <begin position="17"/>
        <end position="489"/>
    </location>
</feature>
<dbReference type="GO" id="GO:0006032">
    <property type="term" value="P:chitin catabolic process"/>
    <property type="evidence" value="ECO:0007669"/>
    <property type="project" value="TreeGrafter"/>
</dbReference>
<evidence type="ECO:0000313" key="3">
    <source>
        <dbReference type="EMBL" id="KAK7006009.1"/>
    </source>
</evidence>
<dbReference type="Pfam" id="PF00704">
    <property type="entry name" value="Glyco_hydro_18"/>
    <property type="match status" value="1"/>
</dbReference>
<dbReference type="GO" id="GO:0005975">
    <property type="term" value="P:carbohydrate metabolic process"/>
    <property type="evidence" value="ECO:0007669"/>
    <property type="project" value="InterPro"/>
</dbReference>
<dbReference type="SMART" id="SM00636">
    <property type="entry name" value="Glyco_18"/>
    <property type="match status" value="1"/>
</dbReference>
<evidence type="ECO:0000256" key="1">
    <source>
        <dbReference type="SAM" id="SignalP"/>
    </source>
</evidence>
<dbReference type="InterPro" id="IPR001223">
    <property type="entry name" value="Glyco_hydro18_cat"/>
</dbReference>
<sequence length="489" mass="51837">MFPLGLLVLAAQSVSATTAAASNLTAAVGWYASWHEPDVPLSSVLWSKYTHMTYAFACVLLPVYFASLQVTVYRTPTVDPKAISLAESDQELLPQFVAAAHKNVILLQGVKAGLSIGGWGGSQYFSSNLASPTNRTSFVNSVTKLIQKYHLDLVDFDWEYPGMQGIGCNTISDSDTQNLLLMLQELRASPIAANITLTAATAVTPFPTTNTSLIPQIATVLDWIAPMVYDLSWNWTAGSPRIQRALPASPLDDSCYASTPDVTGDGLTGRGSARSAVEAWVAAGIPRSKIALGVPGYGHSFNVNSTSAFLATNATLLTPYPPYDTLNHSVGDKWDSTGGTDMCGKFWGPGGTWNFWALVNAGYLLANGTAAPNVPYQWDACSSTSYLYAANHGVLVSYEDPRSFAAKGAFVRANGLAGFSMWEVGGDPKGVLLEAILSAPTNSSLAVTASASAPTPTSVHGNNGANAQRVNTWTLPLCLLLGGTYWTLN</sequence>
<dbReference type="InterPro" id="IPR050314">
    <property type="entry name" value="Glycosyl_Hydrlase_18"/>
</dbReference>
<feature type="signal peptide" evidence="1">
    <location>
        <begin position="1"/>
        <end position="16"/>
    </location>
</feature>